<keyword evidence="2" id="KW-1133">Transmembrane helix</keyword>
<dbReference type="InterPro" id="IPR006311">
    <property type="entry name" value="TAT_signal"/>
</dbReference>
<accession>A0A931BZ09</accession>
<keyword evidence="4" id="KW-1185">Reference proteome</keyword>
<feature type="compositionally biased region" description="Low complexity" evidence="1">
    <location>
        <begin position="9"/>
        <end position="20"/>
    </location>
</feature>
<feature type="region of interest" description="Disordered" evidence="1">
    <location>
        <begin position="91"/>
        <end position="160"/>
    </location>
</feature>
<feature type="region of interest" description="Disordered" evidence="1">
    <location>
        <begin position="1"/>
        <end position="24"/>
    </location>
</feature>
<evidence type="ECO:0000313" key="4">
    <source>
        <dbReference type="Proteomes" id="UP000598146"/>
    </source>
</evidence>
<dbReference type="PROSITE" id="PS51318">
    <property type="entry name" value="TAT"/>
    <property type="match status" value="1"/>
</dbReference>
<protein>
    <submittedName>
        <fullName evidence="3">Uncharacterized protein</fullName>
    </submittedName>
</protein>
<organism evidence="3 4">
    <name type="scientific">Actinoplanes aureus</name>
    <dbReference type="NCBI Taxonomy" id="2792083"/>
    <lineage>
        <taxon>Bacteria</taxon>
        <taxon>Bacillati</taxon>
        <taxon>Actinomycetota</taxon>
        <taxon>Actinomycetes</taxon>
        <taxon>Micromonosporales</taxon>
        <taxon>Micromonosporaceae</taxon>
        <taxon>Actinoplanes</taxon>
    </lineage>
</organism>
<dbReference type="RefSeq" id="WP_196411972.1">
    <property type="nucleotide sequence ID" value="NZ_JADQTO010000001.1"/>
</dbReference>
<feature type="transmembrane region" description="Helical" evidence="2">
    <location>
        <begin position="28"/>
        <end position="48"/>
    </location>
</feature>
<proteinExistence type="predicted"/>
<evidence type="ECO:0000313" key="3">
    <source>
        <dbReference type="EMBL" id="MBG0560165.1"/>
    </source>
</evidence>
<dbReference type="EMBL" id="JADQTO010000001">
    <property type="protein sequence ID" value="MBG0560165.1"/>
    <property type="molecule type" value="Genomic_DNA"/>
</dbReference>
<evidence type="ECO:0000256" key="1">
    <source>
        <dbReference type="SAM" id="MobiDB-lite"/>
    </source>
</evidence>
<name>A0A931BZ09_9ACTN</name>
<evidence type="ECO:0000256" key="2">
    <source>
        <dbReference type="SAM" id="Phobius"/>
    </source>
</evidence>
<feature type="compositionally biased region" description="Basic and acidic residues" evidence="1">
    <location>
        <begin position="112"/>
        <end position="141"/>
    </location>
</feature>
<dbReference type="Proteomes" id="UP000598146">
    <property type="component" value="Unassembled WGS sequence"/>
</dbReference>
<dbReference type="AlphaFoldDB" id="A0A931BZ09"/>
<comment type="caution">
    <text evidence="3">The sequence shown here is derived from an EMBL/GenBank/DDBJ whole genome shotgun (WGS) entry which is preliminary data.</text>
</comment>
<keyword evidence="2" id="KW-0812">Transmembrane</keyword>
<gene>
    <name evidence="3" type="ORF">I4J89_01625</name>
</gene>
<sequence length="262" mass="26771">MTDHEQQPPATEEGAAAAPARRGKRRRLALIGTGAAAVVLAGGALLAAQSSDSQQSLPEPAAMAPLSTATPMAPVSAAVAAASLEAVASSAPASPASSAGLVSSASASPAPKMEERKQASRSEEKTSAEVRRKIKEARAKAAADGVPLKRPLKQAAAGEAAVSERTVQTKNGTIRVTTARDDLTGQRALAIAADKGERVGSANCTNRIRFSAGVPARERPSLLLCWRTSAQRSVVTMAVTPNGKPKAAESVAIIDKEWAKLG</sequence>
<keyword evidence="2" id="KW-0472">Membrane</keyword>
<feature type="compositionally biased region" description="Low complexity" evidence="1">
    <location>
        <begin position="91"/>
        <end position="111"/>
    </location>
</feature>
<reference evidence="3" key="1">
    <citation type="submission" date="2020-11" db="EMBL/GenBank/DDBJ databases">
        <title>Isolation and identification of active actinomycetes.</title>
        <authorList>
            <person name="Sun X."/>
        </authorList>
    </citation>
    <scope>NUCLEOTIDE SEQUENCE</scope>
    <source>
        <strain evidence="3">NEAU-A11</strain>
    </source>
</reference>